<dbReference type="AlphaFoldDB" id="A0A0C3B0Q2"/>
<feature type="domain" description="F-box" evidence="2">
    <location>
        <begin position="55"/>
        <end position="105"/>
    </location>
</feature>
<dbReference type="Gene3D" id="1.20.1280.50">
    <property type="match status" value="1"/>
</dbReference>
<evidence type="ECO:0000256" key="1">
    <source>
        <dbReference type="SAM" id="Coils"/>
    </source>
</evidence>
<dbReference type="InterPro" id="IPR032675">
    <property type="entry name" value="LRR_dom_sf"/>
</dbReference>
<protein>
    <recommendedName>
        <fullName evidence="2">F-box domain-containing protein</fullName>
    </recommendedName>
</protein>
<organism evidence="3 4">
    <name type="scientific">Scleroderma citrinum Foug A</name>
    <dbReference type="NCBI Taxonomy" id="1036808"/>
    <lineage>
        <taxon>Eukaryota</taxon>
        <taxon>Fungi</taxon>
        <taxon>Dikarya</taxon>
        <taxon>Basidiomycota</taxon>
        <taxon>Agaricomycotina</taxon>
        <taxon>Agaricomycetes</taxon>
        <taxon>Agaricomycetidae</taxon>
        <taxon>Boletales</taxon>
        <taxon>Sclerodermatineae</taxon>
        <taxon>Sclerodermataceae</taxon>
        <taxon>Scleroderma</taxon>
    </lineage>
</organism>
<dbReference type="PANTHER" id="PTHR38926">
    <property type="entry name" value="F-BOX DOMAIN CONTAINING PROTEIN, EXPRESSED"/>
    <property type="match status" value="1"/>
</dbReference>
<dbReference type="Gene3D" id="3.80.10.10">
    <property type="entry name" value="Ribonuclease Inhibitor"/>
    <property type="match status" value="1"/>
</dbReference>
<dbReference type="Pfam" id="PF12937">
    <property type="entry name" value="F-box-like"/>
    <property type="match status" value="2"/>
</dbReference>
<dbReference type="EMBL" id="KN822004">
    <property type="protein sequence ID" value="KIM70842.1"/>
    <property type="molecule type" value="Genomic_DNA"/>
</dbReference>
<dbReference type="HOGENOM" id="CLU_303302_0_0_1"/>
<keyword evidence="4" id="KW-1185">Reference proteome</keyword>
<dbReference type="Proteomes" id="UP000053989">
    <property type="component" value="Unassembled WGS sequence"/>
</dbReference>
<feature type="domain" description="F-box" evidence="2">
    <location>
        <begin position="511"/>
        <end position="561"/>
    </location>
</feature>
<reference evidence="4" key="2">
    <citation type="submission" date="2015-01" db="EMBL/GenBank/DDBJ databases">
        <title>Evolutionary Origins and Diversification of the Mycorrhizal Mutualists.</title>
        <authorList>
            <consortium name="DOE Joint Genome Institute"/>
            <consortium name="Mycorrhizal Genomics Consortium"/>
            <person name="Kohler A."/>
            <person name="Kuo A."/>
            <person name="Nagy L.G."/>
            <person name="Floudas D."/>
            <person name="Copeland A."/>
            <person name="Barry K.W."/>
            <person name="Cichocki N."/>
            <person name="Veneault-Fourrey C."/>
            <person name="LaButti K."/>
            <person name="Lindquist E.A."/>
            <person name="Lipzen A."/>
            <person name="Lundell T."/>
            <person name="Morin E."/>
            <person name="Murat C."/>
            <person name="Riley R."/>
            <person name="Ohm R."/>
            <person name="Sun H."/>
            <person name="Tunlid A."/>
            <person name="Henrissat B."/>
            <person name="Grigoriev I.V."/>
            <person name="Hibbett D.S."/>
            <person name="Martin F."/>
        </authorList>
    </citation>
    <scope>NUCLEOTIDE SEQUENCE [LARGE SCALE GENOMIC DNA]</scope>
    <source>
        <strain evidence="4">Foug A</strain>
    </source>
</reference>
<dbReference type="SUPFAM" id="SSF81383">
    <property type="entry name" value="F-box domain"/>
    <property type="match status" value="2"/>
</dbReference>
<proteinExistence type="predicted"/>
<evidence type="ECO:0000259" key="2">
    <source>
        <dbReference type="Pfam" id="PF12937"/>
    </source>
</evidence>
<dbReference type="STRING" id="1036808.A0A0C3B0Q2"/>
<accession>A0A0C3B0Q2</accession>
<dbReference type="InterPro" id="IPR001810">
    <property type="entry name" value="F-box_dom"/>
</dbReference>
<dbReference type="OrthoDB" id="2641965at2759"/>
<evidence type="ECO:0000313" key="3">
    <source>
        <dbReference type="EMBL" id="KIM70842.1"/>
    </source>
</evidence>
<dbReference type="InParanoid" id="A0A0C3B0Q2"/>
<dbReference type="InterPro" id="IPR036047">
    <property type="entry name" value="F-box-like_dom_sf"/>
</dbReference>
<gene>
    <name evidence="3" type="ORF">SCLCIDRAFT_18849</name>
</gene>
<reference evidence="3 4" key="1">
    <citation type="submission" date="2014-04" db="EMBL/GenBank/DDBJ databases">
        <authorList>
            <consortium name="DOE Joint Genome Institute"/>
            <person name="Kuo A."/>
            <person name="Kohler A."/>
            <person name="Nagy L.G."/>
            <person name="Floudas D."/>
            <person name="Copeland A."/>
            <person name="Barry K.W."/>
            <person name="Cichocki N."/>
            <person name="Veneault-Fourrey C."/>
            <person name="LaButti K."/>
            <person name="Lindquist E.A."/>
            <person name="Lipzen A."/>
            <person name="Lundell T."/>
            <person name="Morin E."/>
            <person name="Murat C."/>
            <person name="Sun H."/>
            <person name="Tunlid A."/>
            <person name="Henrissat B."/>
            <person name="Grigoriev I.V."/>
            <person name="Hibbett D.S."/>
            <person name="Martin F."/>
            <person name="Nordberg H.P."/>
            <person name="Cantor M.N."/>
            <person name="Hua S.X."/>
        </authorList>
    </citation>
    <scope>NUCLEOTIDE SEQUENCE [LARGE SCALE GENOMIC DNA]</scope>
    <source>
        <strain evidence="3 4">Foug A</strain>
    </source>
</reference>
<feature type="coiled-coil region" evidence="1">
    <location>
        <begin position="7"/>
        <end position="34"/>
    </location>
</feature>
<keyword evidence="1" id="KW-0175">Coiled coil</keyword>
<sequence length="982" mass="110337">MDERSELAQARVELTLLEKKARELLKQLLDIRATIATQRAKIDELSRTSPSPSTINCLPTEVLVLILDLDSDVHTRPEWKQDLASVCKRWRDVILQTPCFWSTIYVASDVPSITTHLERSCGALLDIVLESAPYSQSRHLALVPGLEILIPCAHRWRSLLVTENLFREGHDGQLLTEFIADKINRFHFPSLKSVSIPPFCDVGYLDFLSIARAPALEHLEFGAFMIQCDILRSVALLKTLKLNCGAGPLADHPSIWSLIPTQALTRLSLIGEPKSFSVQPNSLHFPSLMSLELVEVTKARPFLDAIVAPNLEQLKYNSSCYDDLPSVTFSGFSSKFANVRQLSFFRYGMWHTPDLPDGDATCLCEVFPSVHHVELDGGDWPYLFEPDPNSHIQYPMDLWTELESLAFHSRLHFEWLEPDKLTAWLVYERLKENCILELDGFPFPMMDFSSWPGGQSPGLTRILDEIAATSLAGGEKARELLKRLLEVRATIATQRSKINELSRTSLRPSTINRLPTEILVLILDLDIHTHHDPGRKQNLASVCQRWRDVILQTPCFWSTIYVVSDASSIMTHLEKSRGTLLDIVIEGGLFSLPRHLALLPGLDIVTGCPHRWRSLLVITTGSSPDDDSEDYGEKLLAEFIADRINRLHFPSLKSIAIFSLCDVGYLDFLSIARAPALEHLELDEFMTIRDILNPVAILKTLRLNFRGGDFIDYPSCWSLVPTQALTKLSLSGEKELLSLQPNSLHFPSLMSLEMVDVAKTRPFLDAIVVPNLKCYTSSHCGDLPSVAFSGFSSKFTNVRQLSFSRSNKMDAPELLDGDAISLCEAFPSAHHVELDGGDWPYLFDPPSIRSESGPNSHIRYPMDLWTGLESLTFNRLHSQWLEPDLLTAWLVHRRVLSLQQLHVKVKGPHQSNVVQGIDQHSIRVYERLEENCILELDGFPFPMMDFPSPGDSSSGGHSLGLIRLLDEIAATFLPGGICHSWA</sequence>
<dbReference type="PANTHER" id="PTHR38926:SF5">
    <property type="entry name" value="F-BOX AND LEUCINE-RICH REPEAT PROTEIN 6"/>
    <property type="match status" value="1"/>
</dbReference>
<name>A0A0C3B0Q2_9AGAM</name>
<evidence type="ECO:0000313" key="4">
    <source>
        <dbReference type="Proteomes" id="UP000053989"/>
    </source>
</evidence>